<sequence>MKRPIYLDYAATTPVDPQVAERMMECLTFDGTFGNAASRSHAYGWQAEEKVEYAREQVANLIKADPREIVWTSGATESDNLALKGVAQFYASKGKHIITSKIEHKAVLDPCRELEEQGFEITYLEP</sequence>
<name>A0A3R9S042_ACIBA</name>
<evidence type="ECO:0000256" key="2">
    <source>
        <dbReference type="ARBA" id="ARBA00006490"/>
    </source>
</evidence>
<dbReference type="Proteomes" id="UP000280073">
    <property type="component" value="Unassembled WGS sequence"/>
</dbReference>
<keyword evidence="3" id="KW-0663">Pyridoxal phosphate</keyword>
<protein>
    <submittedName>
        <fullName evidence="6">Aminotransferase class V-fold PLP-dependent enzyme</fullName>
    </submittedName>
</protein>
<evidence type="ECO:0000313" key="6">
    <source>
        <dbReference type="EMBL" id="RSR38710.1"/>
    </source>
</evidence>
<dbReference type="EMBL" id="RFDI01001690">
    <property type="protein sequence ID" value="RSR38710.1"/>
    <property type="molecule type" value="Genomic_DNA"/>
</dbReference>
<proteinExistence type="inferred from homology"/>
<feature type="domain" description="Aminotransferase class V" evidence="5">
    <location>
        <begin position="5"/>
        <end position="125"/>
    </location>
</feature>
<dbReference type="InterPro" id="IPR015424">
    <property type="entry name" value="PyrdxlP-dep_Trfase"/>
</dbReference>
<dbReference type="Gene3D" id="3.40.640.10">
    <property type="entry name" value="Type I PLP-dependent aspartate aminotransferase-like (Major domain)"/>
    <property type="match status" value="1"/>
</dbReference>
<dbReference type="AlphaFoldDB" id="A0A3R9S042"/>
<dbReference type="InterPro" id="IPR015421">
    <property type="entry name" value="PyrdxlP-dep_Trfase_major"/>
</dbReference>
<keyword evidence="6" id="KW-0032">Aminotransferase</keyword>
<dbReference type="PANTHER" id="PTHR11601">
    <property type="entry name" value="CYSTEINE DESULFURYLASE FAMILY MEMBER"/>
    <property type="match status" value="1"/>
</dbReference>
<comment type="cofactor">
    <cofactor evidence="1">
        <name>pyridoxal 5'-phosphate</name>
        <dbReference type="ChEBI" id="CHEBI:597326"/>
    </cofactor>
</comment>
<comment type="similarity">
    <text evidence="2">Belongs to the class-V pyridoxal-phosphate-dependent aminotransferase family. NifS/IscS subfamily.</text>
</comment>
<gene>
    <name evidence="6" type="ORF">EA686_23085</name>
</gene>
<keyword evidence="6" id="KW-0808">Transferase</keyword>
<dbReference type="Gene3D" id="3.90.1150.10">
    <property type="entry name" value="Aspartate Aminotransferase, domain 1"/>
    <property type="match status" value="1"/>
</dbReference>
<dbReference type="InterPro" id="IPR000192">
    <property type="entry name" value="Aminotrans_V_dom"/>
</dbReference>
<accession>A0A3R9S042</accession>
<evidence type="ECO:0000256" key="1">
    <source>
        <dbReference type="ARBA" id="ARBA00001933"/>
    </source>
</evidence>
<dbReference type="Pfam" id="PF00266">
    <property type="entry name" value="Aminotran_5"/>
    <property type="match status" value="1"/>
</dbReference>
<feature type="non-terminal residue" evidence="6">
    <location>
        <position position="126"/>
    </location>
</feature>
<dbReference type="GO" id="GO:0031071">
    <property type="term" value="F:cysteine desulfurase activity"/>
    <property type="evidence" value="ECO:0007669"/>
    <property type="project" value="UniProtKB-EC"/>
</dbReference>
<evidence type="ECO:0000256" key="4">
    <source>
        <dbReference type="ARBA" id="ARBA00050776"/>
    </source>
</evidence>
<evidence type="ECO:0000256" key="3">
    <source>
        <dbReference type="ARBA" id="ARBA00022898"/>
    </source>
</evidence>
<dbReference type="GO" id="GO:0008483">
    <property type="term" value="F:transaminase activity"/>
    <property type="evidence" value="ECO:0007669"/>
    <property type="project" value="UniProtKB-KW"/>
</dbReference>
<dbReference type="PANTHER" id="PTHR11601:SF34">
    <property type="entry name" value="CYSTEINE DESULFURASE"/>
    <property type="match status" value="1"/>
</dbReference>
<dbReference type="SUPFAM" id="SSF53383">
    <property type="entry name" value="PLP-dependent transferases"/>
    <property type="match status" value="1"/>
</dbReference>
<evidence type="ECO:0000313" key="7">
    <source>
        <dbReference type="Proteomes" id="UP000280073"/>
    </source>
</evidence>
<reference evidence="6 7" key="1">
    <citation type="submission" date="2018-10" db="EMBL/GenBank/DDBJ databases">
        <title>GWAS and RNA-Seq identify cryptic mechanisms of antimicrobial resistance in Acinetobacter baumannii.</title>
        <authorList>
            <person name="Sahl J.W."/>
        </authorList>
    </citation>
    <scope>NUCLEOTIDE SEQUENCE [LARGE SCALE GENOMIC DNA]</scope>
    <source>
        <strain evidence="6 7">TG28175</strain>
    </source>
</reference>
<evidence type="ECO:0000259" key="5">
    <source>
        <dbReference type="Pfam" id="PF00266"/>
    </source>
</evidence>
<comment type="caution">
    <text evidence="6">The sequence shown here is derived from an EMBL/GenBank/DDBJ whole genome shotgun (WGS) entry which is preliminary data.</text>
</comment>
<comment type="catalytic activity">
    <reaction evidence="4">
        <text>(sulfur carrier)-H + L-cysteine = (sulfur carrier)-SH + L-alanine</text>
        <dbReference type="Rhea" id="RHEA:43892"/>
        <dbReference type="Rhea" id="RHEA-COMP:14737"/>
        <dbReference type="Rhea" id="RHEA-COMP:14739"/>
        <dbReference type="ChEBI" id="CHEBI:29917"/>
        <dbReference type="ChEBI" id="CHEBI:35235"/>
        <dbReference type="ChEBI" id="CHEBI:57972"/>
        <dbReference type="ChEBI" id="CHEBI:64428"/>
        <dbReference type="EC" id="2.8.1.7"/>
    </reaction>
</comment>
<organism evidence="6 7">
    <name type="scientific">Acinetobacter baumannii</name>
    <dbReference type="NCBI Taxonomy" id="470"/>
    <lineage>
        <taxon>Bacteria</taxon>
        <taxon>Pseudomonadati</taxon>
        <taxon>Pseudomonadota</taxon>
        <taxon>Gammaproteobacteria</taxon>
        <taxon>Moraxellales</taxon>
        <taxon>Moraxellaceae</taxon>
        <taxon>Acinetobacter</taxon>
        <taxon>Acinetobacter calcoaceticus/baumannii complex</taxon>
    </lineage>
</organism>
<dbReference type="InterPro" id="IPR015422">
    <property type="entry name" value="PyrdxlP-dep_Trfase_small"/>
</dbReference>